<dbReference type="OrthoDB" id="8764943at2"/>
<protein>
    <submittedName>
        <fullName evidence="6">TonB-dependent receptor</fullName>
    </submittedName>
</protein>
<evidence type="ECO:0000256" key="2">
    <source>
        <dbReference type="ARBA" id="ARBA00023136"/>
    </source>
</evidence>
<dbReference type="Proteomes" id="UP000321790">
    <property type="component" value="Unassembled WGS sequence"/>
</dbReference>
<feature type="signal peptide" evidence="4">
    <location>
        <begin position="1"/>
        <end position="21"/>
    </location>
</feature>
<dbReference type="SUPFAM" id="SSF49464">
    <property type="entry name" value="Carboxypeptidase regulatory domain-like"/>
    <property type="match status" value="1"/>
</dbReference>
<feature type="domain" description="Outer membrane protein beta-barrel" evidence="5">
    <location>
        <begin position="373"/>
        <end position="781"/>
    </location>
</feature>
<reference evidence="7" key="1">
    <citation type="submission" date="2019-08" db="EMBL/GenBank/DDBJ databases">
        <title>Seonamhaeicola sediminis sp. nov., isolated from marine sediment.</title>
        <authorList>
            <person name="Cao W.R."/>
        </authorList>
    </citation>
    <scope>NUCLEOTIDE SEQUENCE [LARGE SCALE GENOMIC DNA]</scope>
    <source>
        <strain evidence="7">Gy8</strain>
    </source>
</reference>
<sequence length="808" mass="92808">MIKKILLLSIIFLNNIVFSQAYTVTGKVLDEKQTPVAFANVVLMQDAIVIKGTTTHENGDFVFENINKGSYKLKISFLGYEAHQKNLQIFSTTSLGVVTLKDATEALEGVTVVAKKPTIKRMVDRLVFNVENSTLSNNTMLDVLKHTPGVLVFDGRITIKNSNPTVYINDRKVHLSASEVMQLLEATPANTIKSVEVITNPPAKYEAEGGAVLNIVTTKNLVAGYHGSVYGNYKQGFQFPKFSYGTSHFFKTNKLNTYLNFSDSPQKAYRNNDEFVNFYTNNTLTTSWETDYKRTRQSANKTINAHIDYDIDAKNSLSFNTNLLISPRTPSQTDVDSFTEVFDANKNLDSTFHTTNNAVLELFNMAFTLDYKHQFNKEGAQLSASLHHTNYDFSNFQDVNTGYFLPNAITAFRNNKFQTFSSQVIKLSTAQTDFEWPLPNNALFETGVKVSTIDSESVLNQFSFENDIKQDDIDNSDVFNYDETNYAAYVSFEKDWKTWSFKAGFRGEYTDISSVSASLHQTNTNNYFKLFPSFNLLHRIHENHEVYFNYKKRIYRPRYNQLNPFKFFLNDNTYISGDPNLLPQIDDVYTLGYNLNNTFTFELYYRYENNPALEVSFQDNDENLIKYISTNIDNSVSYGFDFTTYTPIIKDWSVYVLSSIFYYDNKFVALESDNAVLNFEKWTYLMQMVNYLSFLKDKSLSAEASLFYISPIVDGPSEASSRLGVDVIFRKAFWNNKASVSLGVTDIFNTLNFNYSTNYLNQDILTKSNIENRLFTLGFHYKFGNTKLKTNKRIIELEERDRLERNDK</sequence>
<evidence type="ECO:0000313" key="7">
    <source>
        <dbReference type="Proteomes" id="UP000321790"/>
    </source>
</evidence>
<dbReference type="Gene3D" id="2.60.40.1120">
    <property type="entry name" value="Carboxypeptidase-like, regulatory domain"/>
    <property type="match status" value="1"/>
</dbReference>
<dbReference type="Pfam" id="PF14905">
    <property type="entry name" value="OMP_b-brl_3"/>
    <property type="match status" value="1"/>
</dbReference>
<dbReference type="GO" id="GO:0009279">
    <property type="term" value="C:cell outer membrane"/>
    <property type="evidence" value="ECO:0007669"/>
    <property type="project" value="UniProtKB-SubCell"/>
</dbReference>
<evidence type="ECO:0000256" key="3">
    <source>
        <dbReference type="ARBA" id="ARBA00023237"/>
    </source>
</evidence>
<evidence type="ECO:0000313" key="6">
    <source>
        <dbReference type="EMBL" id="TXE11642.1"/>
    </source>
</evidence>
<keyword evidence="6" id="KW-0675">Receptor</keyword>
<comment type="caution">
    <text evidence="6">The sequence shown here is derived from an EMBL/GenBank/DDBJ whole genome shotgun (WGS) entry which is preliminary data.</text>
</comment>
<keyword evidence="7" id="KW-1185">Reference proteome</keyword>
<comment type="subcellular location">
    <subcellularLocation>
        <location evidence="1">Cell outer membrane</location>
    </subcellularLocation>
</comment>
<accession>A0A5C7B178</accession>
<dbReference type="PANTHER" id="PTHR40980">
    <property type="entry name" value="PLUG DOMAIN-CONTAINING PROTEIN"/>
    <property type="match status" value="1"/>
</dbReference>
<dbReference type="EMBL" id="VOSC01000019">
    <property type="protein sequence ID" value="TXE11642.1"/>
    <property type="molecule type" value="Genomic_DNA"/>
</dbReference>
<dbReference type="PANTHER" id="PTHR40980:SF4">
    <property type="entry name" value="TONB-DEPENDENT RECEPTOR-LIKE BETA-BARREL DOMAIN-CONTAINING PROTEIN"/>
    <property type="match status" value="1"/>
</dbReference>
<dbReference type="InterPro" id="IPR036942">
    <property type="entry name" value="Beta-barrel_TonB_sf"/>
</dbReference>
<keyword evidence="3" id="KW-0998">Cell outer membrane</keyword>
<keyword evidence="4" id="KW-0732">Signal</keyword>
<keyword evidence="2" id="KW-0472">Membrane</keyword>
<dbReference type="AlphaFoldDB" id="A0A5C7B178"/>
<name>A0A5C7B178_9FLAO</name>
<dbReference type="RefSeq" id="WP_147133070.1">
    <property type="nucleotide sequence ID" value="NZ_VOSC01000019.1"/>
</dbReference>
<evidence type="ECO:0000256" key="4">
    <source>
        <dbReference type="SAM" id="SignalP"/>
    </source>
</evidence>
<evidence type="ECO:0000256" key="1">
    <source>
        <dbReference type="ARBA" id="ARBA00004442"/>
    </source>
</evidence>
<dbReference type="InterPro" id="IPR041700">
    <property type="entry name" value="OMP_b-brl_3"/>
</dbReference>
<gene>
    <name evidence="6" type="ORF">FUA26_06120</name>
</gene>
<dbReference type="InterPro" id="IPR008969">
    <property type="entry name" value="CarboxyPept-like_regulatory"/>
</dbReference>
<proteinExistence type="predicted"/>
<dbReference type="SUPFAM" id="SSF56935">
    <property type="entry name" value="Porins"/>
    <property type="match status" value="1"/>
</dbReference>
<dbReference type="Pfam" id="PF13715">
    <property type="entry name" value="CarbopepD_reg_2"/>
    <property type="match status" value="1"/>
</dbReference>
<dbReference type="Gene3D" id="2.40.170.20">
    <property type="entry name" value="TonB-dependent receptor, beta-barrel domain"/>
    <property type="match status" value="1"/>
</dbReference>
<organism evidence="6 7">
    <name type="scientific">Seonamhaeicola algicola</name>
    <dbReference type="NCBI Taxonomy" id="1719036"/>
    <lineage>
        <taxon>Bacteria</taxon>
        <taxon>Pseudomonadati</taxon>
        <taxon>Bacteroidota</taxon>
        <taxon>Flavobacteriia</taxon>
        <taxon>Flavobacteriales</taxon>
        <taxon>Flavobacteriaceae</taxon>
    </lineage>
</organism>
<feature type="chain" id="PRO_5022815795" evidence="4">
    <location>
        <begin position="22"/>
        <end position="808"/>
    </location>
</feature>
<evidence type="ECO:0000259" key="5">
    <source>
        <dbReference type="Pfam" id="PF14905"/>
    </source>
</evidence>